<dbReference type="EnsemblPlants" id="OGLUM12G15060.1">
    <property type="protein sequence ID" value="OGLUM12G15060.1"/>
    <property type="gene ID" value="OGLUM12G15060"/>
</dbReference>
<name>A0A0E0BT88_9ORYZ</name>
<keyword evidence="2" id="KW-1185">Reference proteome</keyword>
<accession>A0A0E0BT88</accession>
<dbReference type="AlphaFoldDB" id="A0A0E0BT88"/>
<dbReference type="HOGENOM" id="CLU_2458413_0_0_1"/>
<protein>
    <submittedName>
        <fullName evidence="1">Uncharacterized protein</fullName>
    </submittedName>
</protein>
<reference evidence="1" key="2">
    <citation type="submission" date="2018-05" db="EMBL/GenBank/DDBJ databases">
        <title>OgluRS3 (Oryza glumaepatula Reference Sequence Version 3).</title>
        <authorList>
            <person name="Zhang J."/>
            <person name="Kudrna D."/>
            <person name="Lee S."/>
            <person name="Talag J."/>
            <person name="Welchert J."/>
            <person name="Wing R.A."/>
        </authorList>
    </citation>
    <scope>NUCLEOTIDE SEQUENCE [LARGE SCALE GENOMIC DNA]</scope>
</reference>
<dbReference type="Proteomes" id="UP000026961">
    <property type="component" value="Chromosome 12"/>
</dbReference>
<sequence length="89" mass="9989">MPTLRITVESSPDWQALSPCQILESCQILLTALDSTLLVQTQPPLLGLPHRSGKCRQNKEHCERPKLMVRVLVEPGAPRLKTMMKKAET</sequence>
<proteinExistence type="predicted"/>
<dbReference type="Gramene" id="OGLUM12G15060.1">
    <property type="protein sequence ID" value="OGLUM12G15060.1"/>
    <property type="gene ID" value="OGLUM12G15060"/>
</dbReference>
<reference evidence="1" key="1">
    <citation type="submission" date="2015-04" db="UniProtKB">
        <authorList>
            <consortium name="EnsemblPlants"/>
        </authorList>
    </citation>
    <scope>IDENTIFICATION</scope>
</reference>
<evidence type="ECO:0000313" key="1">
    <source>
        <dbReference type="EnsemblPlants" id="OGLUM12G15060.1"/>
    </source>
</evidence>
<evidence type="ECO:0000313" key="2">
    <source>
        <dbReference type="Proteomes" id="UP000026961"/>
    </source>
</evidence>
<organism evidence="1">
    <name type="scientific">Oryza glumipatula</name>
    <dbReference type="NCBI Taxonomy" id="40148"/>
    <lineage>
        <taxon>Eukaryota</taxon>
        <taxon>Viridiplantae</taxon>
        <taxon>Streptophyta</taxon>
        <taxon>Embryophyta</taxon>
        <taxon>Tracheophyta</taxon>
        <taxon>Spermatophyta</taxon>
        <taxon>Magnoliopsida</taxon>
        <taxon>Liliopsida</taxon>
        <taxon>Poales</taxon>
        <taxon>Poaceae</taxon>
        <taxon>BOP clade</taxon>
        <taxon>Oryzoideae</taxon>
        <taxon>Oryzeae</taxon>
        <taxon>Oryzinae</taxon>
        <taxon>Oryza</taxon>
    </lineage>
</organism>